<organism evidence="2">
    <name type="scientific">Arundo donax</name>
    <name type="common">Giant reed</name>
    <name type="synonym">Donax arundinaceus</name>
    <dbReference type="NCBI Taxonomy" id="35708"/>
    <lineage>
        <taxon>Eukaryota</taxon>
        <taxon>Viridiplantae</taxon>
        <taxon>Streptophyta</taxon>
        <taxon>Embryophyta</taxon>
        <taxon>Tracheophyta</taxon>
        <taxon>Spermatophyta</taxon>
        <taxon>Magnoliopsida</taxon>
        <taxon>Liliopsida</taxon>
        <taxon>Poales</taxon>
        <taxon>Poaceae</taxon>
        <taxon>PACMAD clade</taxon>
        <taxon>Arundinoideae</taxon>
        <taxon>Arundineae</taxon>
        <taxon>Arundo</taxon>
    </lineage>
</organism>
<accession>A0A0A9BJG8</accession>
<name>A0A0A9BJG8_ARUDO</name>
<reference evidence="2" key="2">
    <citation type="journal article" date="2015" name="Data Brief">
        <title>Shoot transcriptome of the giant reed, Arundo donax.</title>
        <authorList>
            <person name="Barrero R.A."/>
            <person name="Guerrero F.D."/>
            <person name="Moolhuijzen P."/>
            <person name="Goolsby J.A."/>
            <person name="Tidwell J."/>
            <person name="Bellgard S.E."/>
            <person name="Bellgard M.I."/>
        </authorList>
    </citation>
    <scope>NUCLEOTIDE SEQUENCE</scope>
    <source>
        <tissue evidence="2">Shoot tissue taken approximately 20 cm above the soil surface</tissue>
    </source>
</reference>
<evidence type="ECO:0000313" key="2">
    <source>
        <dbReference type="EMBL" id="JAD62298.1"/>
    </source>
</evidence>
<evidence type="ECO:0000256" key="1">
    <source>
        <dbReference type="SAM" id="MobiDB-lite"/>
    </source>
</evidence>
<dbReference type="AlphaFoldDB" id="A0A0A9BJG8"/>
<feature type="region of interest" description="Disordered" evidence="1">
    <location>
        <begin position="1"/>
        <end position="21"/>
    </location>
</feature>
<dbReference type="EMBL" id="GBRH01235597">
    <property type="protein sequence ID" value="JAD62298.1"/>
    <property type="molecule type" value="Transcribed_RNA"/>
</dbReference>
<proteinExistence type="predicted"/>
<protein>
    <submittedName>
        <fullName evidence="2">Uncharacterized protein</fullName>
    </submittedName>
</protein>
<reference evidence="2" key="1">
    <citation type="submission" date="2014-09" db="EMBL/GenBank/DDBJ databases">
        <authorList>
            <person name="Magalhaes I.L.F."/>
            <person name="Oliveira U."/>
            <person name="Santos F.R."/>
            <person name="Vidigal T.H.D.A."/>
            <person name="Brescovit A.D."/>
            <person name="Santos A.J."/>
        </authorList>
    </citation>
    <scope>NUCLEOTIDE SEQUENCE</scope>
    <source>
        <tissue evidence="2">Shoot tissue taken approximately 20 cm above the soil surface</tissue>
    </source>
</reference>
<sequence>MHRKRVEFTPINRGGGAPWYP</sequence>